<keyword evidence="1" id="KW-0175">Coiled coil</keyword>
<dbReference type="PANTHER" id="PTHR22796:SF6">
    <property type="entry name" value="INTERFERON-INDUCED VERY LARGE GTPASE 1-RELATED"/>
    <property type="match status" value="1"/>
</dbReference>
<name>A0AAW2B0E6_CULAL</name>
<evidence type="ECO:0000259" key="2">
    <source>
        <dbReference type="Pfam" id="PF25974"/>
    </source>
</evidence>
<dbReference type="EMBL" id="JAWDJR010000003">
    <property type="protein sequence ID" value="KAK9978626.1"/>
    <property type="molecule type" value="Genomic_DNA"/>
</dbReference>
<evidence type="ECO:0000313" key="3">
    <source>
        <dbReference type="EMBL" id="KAK9978626.1"/>
    </source>
</evidence>
<feature type="domain" description="Interferon-induced very large GTPase 1" evidence="2">
    <location>
        <begin position="2"/>
        <end position="56"/>
    </location>
</feature>
<gene>
    <name evidence="3" type="ORF">ABG768_020370</name>
</gene>
<dbReference type="AlphaFoldDB" id="A0AAW2B0E6"/>
<evidence type="ECO:0000313" key="4">
    <source>
        <dbReference type="Proteomes" id="UP001479290"/>
    </source>
</evidence>
<dbReference type="InterPro" id="IPR058641">
    <property type="entry name" value="GVIN1_dom"/>
</dbReference>
<protein>
    <recommendedName>
        <fullName evidence="2">Interferon-induced very large GTPase 1 domain-containing protein</fullName>
    </recommendedName>
</protein>
<proteinExistence type="predicted"/>
<sequence length="177" mass="21222">MTSEEVEKSMSEFFEKDTDADILIQWKTFEIKIKELQVNTVRETKRKLNDLKEKTDAQRKHRENTLYKMSKEFALKLKDKTNDETLKKEFDLFWEHSVDMIIRDTPPIKDIDIMRDVRKIYKSAPSIKRLFYSNIFSVQNYSDYVQLKKSRESTECFTNVYTSETYALSKTDEAQIR</sequence>
<accession>A0AAW2B0E6</accession>
<reference evidence="3 4" key="1">
    <citation type="submission" date="2024-05" db="EMBL/GenBank/DDBJ databases">
        <title>A high-quality chromosomal-level genome assembly of Topmouth culter (Culter alburnus).</title>
        <authorList>
            <person name="Zhao H."/>
        </authorList>
    </citation>
    <scope>NUCLEOTIDE SEQUENCE [LARGE SCALE GENOMIC DNA]</scope>
    <source>
        <strain evidence="3">CATC2023</strain>
        <tissue evidence="3">Muscle</tissue>
    </source>
</reference>
<organism evidence="3 4">
    <name type="scientific">Culter alburnus</name>
    <name type="common">Topmouth culter</name>
    <dbReference type="NCBI Taxonomy" id="194366"/>
    <lineage>
        <taxon>Eukaryota</taxon>
        <taxon>Metazoa</taxon>
        <taxon>Chordata</taxon>
        <taxon>Craniata</taxon>
        <taxon>Vertebrata</taxon>
        <taxon>Euteleostomi</taxon>
        <taxon>Actinopterygii</taxon>
        <taxon>Neopterygii</taxon>
        <taxon>Teleostei</taxon>
        <taxon>Ostariophysi</taxon>
        <taxon>Cypriniformes</taxon>
        <taxon>Xenocyprididae</taxon>
        <taxon>Xenocypridinae</taxon>
        <taxon>Culter</taxon>
    </lineage>
</organism>
<feature type="coiled-coil region" evidence="1">
    <location>
        <begin position="34"/>
        <end position="61"/>
    </location>
</feature>
<comment type="caution">
    <text evidence="3">The sequence shown here is derived from an EMBL/GenBank/DDBJ whole genome shotgun (WGS) entry which is preliminary data.</text>
</comment>
<dbReference type="Proteomes" id="UP001479290">
    <property type="component" value="Unassembled WGS sequence"/>
</dbReference>
<keyword evidence="4" id="KW-1185">Reference proteome</keyword>
<evidence type="ECO:0000256" key="1">
    <source>
        <dbReference type="SAM" id="Coils"/>
    </source>
</evidence>
<dbReference type="Pfam" id="PF25974">
    <property type="entry name" value="URGCP_9th"/>
    <property type="match status" value="1"/>
</dbReference>
<dbReference type="PANTHER" id="PTHR22796">
    <property type="entry name" value="URG4-RELATED"/>
    <property type="match status" value="1"/>
</dbReference>